<evidence type="ECO:0000256" key="5">
    <source>
        <dbReference type="PROSITE-ProRule" id="PRU01240"/>
    </source>
</evidence>
<sequence length="527" mass="56241">MSYEAEGGYRSPIIGDLTLPPPGASTPDPDARVAMLVELNVLFPGGLGAVREAFYATWREFSDRNGLAPSAPAVTEGPTQPPVPANLELIAPKLYQCVLTRRQLRELVDDDQRLARANERRPPTIFRVWPDYTLEPQIDRSAPTVKADAAWRSYEARGAGIVWAVIDSGIDGCHPHFAGLELAREARGDEPPTGLSTGLHADFSHLVRPELPFRDGEYAGPNGPVPPQALRDRSGHGTHVGGIIAGRLRDQDPIVAITREPGDSGFVRRERVGALSGMAPDCQLVSLKVMRKTDQGTWITSSAAVIRALTYLRTEVNVDPAVLRVHGVNMSLGCEWHPEQYAAGQSPLCQALNQLVMSGVVVVVSAGNFGARTTSGDSANTSAVLGSITEPAHAEECVAVGSTHRDAPHAFGVTWTSGKGPTLDGRMKPDVVAPGEWISSAATGEVRNTAGLDPQDGKPTYAEQSGTSMAAPHVSGVVAAFLSARPEFVGRPRQVKQLLMNSATDLGRERYAQGAGLVDLMRMLSNV</sequence>
<evidence type="ECO:0000256" key="6">
    <source>
        <dbReference type="SAM" id="MobiDB-lite"/>
    </source>
</evidence>
<dbReference type="Gene3D" id="3.40.50.200">
    <property type="entry name" value="Peptidase S8/S53 domain"/>
    <property type="match status" value="1"/>
</dbReference>
<dbReference type="InterPro" id="IPR000209">
    <property type="entry name" value="Peptidase_S8/S53_dom"/>
</dbReference>
<dbReference type="GO" id="GO:0004252">
    <property type="term" value="F:serine-type endopeptidase activity"/>
    <property type="evidence" value="ECO:0007669"/>
    <property type="project" value="UniProtKB-UniRule"/>
</dbReference>
<dbReference type="InterPro" id="IPR023828">
    <property type="entry name" value="Peptidase_S8_Ser-AS"/>
</dbReference>
<organism evidence="8 9">
    <name type="scientific">Actinophytocola oryzae</name>
    <dbReference type="NCBI Taxonomy" id="502181"/>
    <lineage>
        <taxon>Bacteria</taxon>
        <taxon>Bacillati</taxon>
        <taxon>Actinomycetota</taxon>
        <taxon>Actinomycetes</taxon>
        <taxon>Pseudonocardiales</taxon>
        <taxon>Pseudonocardiaceae</taxon>
    </lineage>
</organism>
<proteinExistence type="inferred from homology"/>
<keyword evidence="9" id="KW-1185">Reference proteome</keyword>
<keyword evidence="2 5" id="KW-0645">Protease</keyword>
<dbReference type="PRINTS" id="PR00723">
    <property type="entry name" value="SUBTILISIN"/>
</dbReference>
<dbReference type="CDD" id="cd07487">
    <property type="entry name" value="Peptidases_S8_1"/>
    <property type="match status" value="1"/>
</dbReference>
<evidence type="ECO:0000256" key="3">
    <source>
        <dbReference type="ARBA" id="ARBA00022801"/>
    </source>
</evidence>
<evidence type="ECO:0000256" key="4">
    <source>
        <dbReference type="ARBA" id="ARBA00022825"/>
    </source>
</evidence>
<evidence type="ECO:0000256" key="2">
    <source>
        <dbReference type="ARBA" id="ARBA00022670"/>
    </source>
</evidence>
<evidence type="ECO:0000313" key="9">
    <source>
        <dbReference type="Proteomes" id="UP000294927"/>
    </source>
</evidence>
<dbReference type="AlphaFoldDB" id="A0A4R7VXS2"/>
<accession>A0A4R7VXS2</accession>
<dbReference type="EMBL" id="SOCP01000003">
    <property type="protein sequence ID" value="TDV54844.1"/>
    <property type="molecule type" value="Genomic_DNA"/>
</dbReference>
<feature type="domain" description="Peptidase S8/S53" evidence="7">
    <location>
        <begin position="158"/>
        <end position="514"/>
    </location>
</feature>
<dbReference type="PROSITE" id="PS00138">
    <property type="entry name" value="SUBTILASE_SER"/>
    <property type="match status" value="1"/>
</dbReference>
<protein>
    <submittedName>
        <fullName evidence="8">Subtilase family protein</fullName>
    </submittedName>
</protein>
<dbReference type="InterPro" id="IPR015500">
    <property type="entry name" value="Peptidase_S8_subtilisin-rel"/>
</dbReference>
<keyword evidence="4 5" id="KW-0720">Serine protease</keyword>
<dbReference type="OrthoDB" id="9795680at2"/>
<dbReference type="InterPro" id="IPR050131">
    <property type="entry name" value="Peptidase_S8_subtilisin-like"/>
</dbReference>
<keyword evidence="3 5" id="KW-0378">Hydrolase</keyword>
<dbReference type="Pfam" id="PF00082">
    <property type="entry name" value="Peptidase_S8"/>
    <property type="match status" value="1"/>
</dbReference>
<dbReference type="Proteomes" id="UP000294927">
    <property type="component" value="Unassembled WGS sequence"/>
</dbReference>
<dbReference type="PROSITE" id="PS00137">
    <property type="entry name" value="SUBTILASE_HIS"/>
    <property type="match status" value="1"/>
</dbReference>
<reference evidence="8 9" key="1">
    <citation type="submission" date="2019-03" db="EMBL/GenBank/DDBJ databases">
        <title>Genomic Encyclopedia of Archaeal and Bacterial Type Strains, Phase II (KMG-II): from individual species to whole genera.</title>
        <authorList>
            <person name="Goeker M."/>
        </authorList>
    </citation>
    <scope>NUCLEOTIDE SEQUENCE [LARGE SCALE GENOMIC DNA]</scope>
    <source>
        <strain evidence="8 9">DSM 45499</strain>
    </source>
</reference>
<evidence type="ECO:0000256" key="1">
    <source>
        <dbReference type="ARBA" id="ARBA00011073"/>
    </source>
</evidence>
<evidence type="ECO:0000313" key="8">
    <source>
        <dbReference type="EMBL" id="TDV54844.1"/>
    </source>
</evidence>
<comment type="caution">
    <text evidence="8">The sequence shown here is derived from an EMBL/GenBank/DDBJ whole genome shotgun (WGS) entry which is preliminary data.</text>
</comment>
<dbReference type="GO" id="GO:0006508">
    <property type="term" value="P:proteolysis"/>
    <property type="evidence" value="ECO:0007669"/>
    <property type="project" value="UniProtKB-KW"/>
</dbReference>
<dbReference type="PANTHER" id="PTHR43806:SF11">
    <property type="entry name" value="CEREVISIN-RELATED"/>
    <property type="match status" value="1"/>
</dbReference>
<feature type="region of interest" description="Disordered" evidence="6">
    <location>
        <begin position="447"/>
        <end position="467"/>
    </location>
</feature>
<evidence type="ECO:0000259" key="7">
    <source>
        <dbReference type="Pfam" id="PF00082"/>
    </source>
</evidence>
<comment type="similarity">
    <text evidence="1 5">Belongs to the peptidase S8 family.</text>
</comment>
<feature type="active site" description="Charge relay system" evidence="5">
    <location>
        <position position="468"/>
    </location>
</feature>
<dbReference type="InterPro" id="IPR022398">
    <property type="entry name" value="Peptidase_S8_His-AS"/>
</dbReference>
<name>A0A4R7VXS2_9PSEU</name>
<dbReference type="PROSITE" id="PS51892">
    <property type="entry name" value="SUBTILASE"/>
    <property type="match status" value="1"/>
</dbReference>
<dbReference type="PANTHER" id="PTHR43806">
    <property type="entry name" value="PEPTIDASE S8"/>
    <property type="match status" value="1"/>
</dbReference>
<dbReference type="InterPro" id="IPR036852">
    <property type="entry name" value="Peptidase_S8/S53_dom_sf"/>
</dbReference>
<gene>
    <name evidence="8" type="ORF">CLV71_10384</name>
</gene>
<feature type="active site" description="Charge relay system" evidence="5">
    <location>
        <position position="236"/>
    </location>
</feature>
<dbReference type="SUPFAM" id="SSF52743">
    <property type="entry name" value="Subtilisin-like"/>
    <property type="match status" value="1"/>
</dbReference>
<dbReference type="RefSeq" id="WP_133901986.1">
    <property type="nucleotide sequence ID" value="NZ_SOCP01000003.1"/>
</dbReference>
<feature type="active site" description="Charge relay system" evidence="5">
    <location>
        <position position="167"/>
    </location>
</feature>